<accession>A0A9E6PVH6</accession>
<proteinExistence type="predicted"/>
<dbReference type="EMBL" id="CP077095">
    <property type="protein sequence ID" value="QXI37488.1"/>
    <property type="molecule type" value="Genomic_DNA"/>
</dbReference>
<dbReference type="Proteomes" id="UP000633418">
    <property type="component" value="Chromosome"/>
</dbReference>
<dbReference type="KEGG" id="pxn:HU772_019415"/>
<dbReference type="InterPro" id="IPR021815">
    <property type="entry name" value="TsiV"/>
</dbReference>
<evidence type="ECO:0000313" key="2">
    <source>
        <dbReference type="Proteomes" id="UP000633418"/>
    </source>
</evidence>
<reference evidence="1 2" key="1">
    <citation type="journal article" date="2020" name="Microorganisms">
        <title>Reliable Identification of Environmental Pseudomonas Isolates Using the rpoD Gene.</title>
        <authorList>
            <consortium name="The Broad Institute Genome Sequencing Platform"/>
            <person name="Girard L."/>
            <person name="Lood C."/>
            <person name="Rokni-Zadeh H."/>
            <person name="van Noort V."/>
            <person name="Lavigne R."/>
            <person name="De Mot R."/>
        </authorList>
    </citation>
    <scope>NUCLEOTIDE SEQUENCE [LARGE SCALE GENOMIC DNA]</scope>
    <source>
        <strain evidence="1 2">RW9S1A</strain>
    </source>
</reference>
<sequence>MHDYSAQTAKATLVYLAGDGVAEPLAFRWAFVKGFGAVPSYMIDGYSPAGWMEDIHGTLTPLRFYLPVEEILDGRKTHFEGLFKEMCSLLEPLHAAAGLGIQHTYQWEDFQHIEFELATAYQGLDIARPRAHPGWRLGYSNLNWYTYINSAWMRKLGSVRKALVLGDAALKTASECSFTTRKVVRDSDRSSAVFALPDLRLKTFHTEPR</sequence>
<dbReference type="AlphaFoldDB" id="A0A9E6PVH6"/>
<name>A0A9E6PVH6_9PSED</name>
<evidence type="ECO:0000313" key="1">
    <source>
        <dbReference type="EMBL" id="QXI37488.1"/>
    </source>
</evidence>
<protein>
    <submittedName>
        <fullName evidence="1">DUF3396 domain-containing protein</fullName>
    </submittedName>
</protein>
<dbReference type="Pfam" id="PF11876">
    <property type="entry name" value="TsiV"/>
    <property type="match status" value="1"/>
</dbReference>
<gene>
    <name evidence="1" type="ORF">HU772_019415</name>
</gene>
<reference evidence="1 2" key="2">
    <citation type="journal article" date="2021" name="Microorganisms">
        <title>The Ever-Expanding Pseudomonas Genus: Description of 43 New Species and Partition of the Pseudomonas putida Group.</title>
        <authorList>
            <person name="Girard L."/>
            <person name="Lood C."/>
            <person name="Hofte M."/>
            <person name="Vandamme P."/>
            <person name="Rokni-Zadeh H."/>
            <person name="van Noort V."/>
            <person name="Lavigne R."/>
            <person name="De Mot R."/>
        </authorList>
    </citation>
    <scope>NUCLEOTIDE SEQUENCE [LARGE SCALE GENOMIC DNA]</scope>
    <source>
        <strain evidence="1 2">RW9S1A</strain>
    </source>
</reference>
<dbReference type="RefSeq" id="WP_186658535.1">
    <property type="nucleotide sequence ID" value="NZ_CP077095.1"/>
</dbReference>
<keyword evidence="2" id="KW-1185">Reference proteome</keyword>
<organism evidence="1 2">
    <name type="scientific">Pseudomonas xantholysinigenes</name>
    <dbReference type="NCBI Taxonomy" id="2745490"/>
    <lineage>
        <taxon>Bacteria</taxon>
        <taxon>Pseudomonadati</taxon>
        <taxon>Pseudomonadota</taxon>
        <taxon>Gammaproteobacteria</taxon>
        <taxon>Pseudomonadales</taxon>
        <taxon>Pseudomonadaceae</taxon>
        <taxon>Pseudomonas</taxon>
    </lineage>
</organism>